<organism evidence="2 3">
    <name type="scientific">Chionoecetes opilio</name>
    <name type="common">Atlantic snow crab</name>
    <name type="synonym">Cancer opilio</name>
    <dbReference type="NCBI Taxonomy" id="41210"/>
    <lineage>
        <taxon>Eukaryota</taxon>
        <taxon>Metazoa</taxon>
        <taxon>Ecdysozoa</taxon>
        <taxon>Arthropoda</taxon>
        <taxon>Crustacea</taxon>
        <taxon>Multicrustacea</taxon>
        <taxon>Malacostraca</taxon>
        <taxon>Eumalacostraca</taxon>
        <taxon>Eucarida</taxon>
        <taxon>Decapoda</taxon>
        <taxon>Pleocyemata</taxon>
        <taxon>Brachyura</taxon>
        <taxon>Eubrachyura</taxon>
        <taxon>Majoidea</taxon>
        <taxon>Majidae</taxon>
        <taxon>Chionoecetes</taxon>
    </lineage>
</organism>
<feature type="compositionally biased region" description="Low complexity" evidence="1">
    <location>
        <begin position="144"/>
        <end position="153"/>
    </location>
</feature>
<evidence type="ECO:0000313" key="3">
    <source>
        <dbReference type="Proteomes" id="UP000770661"/>
    </source>
</evidence>
<name>A0A8J5CSU6_CHIOP</name>
<sequence>MRTHAPPSPGTPCPPRPPYPFPQWWLFYFNGGPPISPSLTALGVVEWGPFQGTPPVPPHHGVPTMVQKAFSSQELRRWGTLTTRKPGASRHLACAAEGSSQLPPSNAAQRRQSSVPEVLPAKLAERLPGHRRRAWALMPPQHPPQGSQGPPTQLTRTSLRAHTCGRSPL</sequence>
<accession>A0A8J5CSU6</accession>
<dbReference type="AlphaFoldDB" id="A0A8J5CSU6"/>
<reference evidence="2" key="1">
    <citation type="submission" date="2020-07" db="EMBL/GenBank/DDBJ databases">
        <title>The High-quality genome of the commercially important snow crab, Chionoecetes opilio.</title>
        <authorList>
            <person name="Jeong J.-H."/>
            <person name="Ryu S."/>
        </authorList>
    </citation>
    <scope>NUCLEOTIDE SEQUENCE</scope>
    <source>
        <strain evidence="2">MADBK_172401_WGS</strain>
        <tissue evidence="2">Digestive gland</tissue>
    </source>
</reference>
<dbReference type="EMBL" id="JACEEZ010014455">
    <property type="protein sequence ID" value="KAG0719475.1"/>
    <property type="molecule type" value="Genomic_DNA"/>
</dbReference>
<feature type="compositionally biased region" description="Polar residues" evidence="1">
    <location>
        <begin position="98"/>
        <end position="115"/>
    </location>
</feature>
<feature type="region of interest" description="Disordered" evidence="1">
    <location>
        <begin position="95"/>
        <end position="169"/>
    </location>
</feature>
<protein>
    <submittedName>
        <fullName evidence="2">Uncharacterized protein</fullName>
    </submittedName>
</protein>
<dbReference type="Proteomes" id="UP000770661">
    <property type="component" value="Unassembled WGS sequence"/>
</dbReference>
<proteinExistence type="predicted"/>
<comment type="caution">
    <text evidence="2">The sequence shown here is derived from an EMBL/GenBank/DDBJ whole genome shotgun (WGS) entry which is preliminary data.</text>
</comment>
<gene>
    <name evidence="2" type="ORF">GWK47_050402</name>
</gene>
<keyword evidence="3" id="KW-1185">Reference proteome</keyword>
<evidence type="ECO:0000313" key="2">
    <source>
        <dbReference type="EMBL" id="KAG0719475.1"/>
    </source>
</evidence>
<evidence type="ECO:0000256" key="1">
    <source>
        <dbReference type="SAM" id="MobiDB-lite"/>
    </source>
</evidence>